<comment type="caution">
    <text evidence="3">The sequence shown here is derived from an EMBL/GenBank/DDBJ whole genome shotgun (WGS) entry which is preliminary data.</text>
</comment>
<evidence type="ECO:0000259" key="2">
    <source>
        <dbReference type="Pfam" id="PF07978"/>
    </source>
</evidence>
<dbReference type="PANTHER" id="PTHR21017:SF17">
    <property type="entry name" value="PROTEIN NIPSNAP"/>
    <property type="match status" value="1"/>
</dbReference>
<dbReference type="Proteomes" id="UP000664073">
    <property type="component" value="Unassembled WGS sequence"/>
</dbReference>
<dbReference type="InterPro" id="IPR011008">
    <property type="entry name" value="Dimeric_a/b-barrel"/>
</dbReference>
<evidence type="ECO:0000313" key="4">
    <source>
        <dbReference type="Proteomes" id="UP000664073"/>
    </source>
</evidence>
<dbReference type="InterPro" id="IPR051557">
    <property type="entry name" value="NipSnap_domain"/>
</dbReference>
<gene>
    <name evidence="3" type="ORF">J2D77_03715</name>
</gene>
<dbReference type="EMBL" id="JAFVMH010000001">
    <property type="protein sequence ID" value="MBO1324267.1"/>
    <property type="molecule type" value="Genomic_DNA"/>
</dbReference>
<dbReference type="AlphaFoldDB" id="A0A939KPR4"/>
<keyword evidence="4" id="KW-1185">Reference proteome</keyword>
<comment type="similarity">
    <text evidence="1">Belongs to the NipSnap family.</text>
</comment>
<dbReference type="RefSeq" id="WP_207844900.1">
    <property type="nucleotide sequence ID" value="NZ_JAFVMH010000001.1"/>
</dbReference>
<reference evidence="3" key="1">
    <citation type="submission" date="2021-03" db="EMBL/GenBank/DDBJ databases">
        <title>The complete genome sequence of Acetobacter sp. TBRC 12339.</title>
        <authorList>
            <person name="Charoenyingcharoen P."/>
            <person name="Yukphan P."/>
        </authorList>
    </citation>
    <scope>NUCLEOTIDE SEQUENCE</scope>
    <source>
        <strain evidence="3">TBRC 12339</strain>
    </source>
</reference>
<dbReference type="PANTHER" id="PTHR21017">
    <property type="entry name" value="NIPSNAP-RELATED"/>
    <property type="match status" value="1"/>
</dbReference>
<evidence type="ECO:0000256" key="1">
    <source>
        <dbReference type="ARBA" id="ARBA00005291"/>
    </source>
</evidence>
<evidence type="ECO:0000313" key="3">
    <source>
        <dbReference type="EMBL" id="MBO1324267.1"/>
    </source>
</evidence>
<sequence>MIYEIRTYQLKTGAVPAYVKVVSEEGILIQKPHLGTLAGYFFSEIGPLNQIVHIWAYQDLADRDARRAALAADPRWVAFLPKIQCLIETMENKIMKPLPFFDAAPA</sequence>
<dbReference type="SUPFAM" id="SSF54909">
    <property type="entry name" value="Dimeric alpha+beta barrel"/>
    <property type="match status" value="1"/>
</dbReference>
<name>A0A939KPR4_9PROT</name>
<dbReference type="Pfam" id="PF07978">
    <property type="entry name" value="NIPSNAP"/>
    <property type="match status" value="1"/>
</dbReference>
<accession>A0A939KPR4</accession>
<organism evidence="3 4">
    <name type="scientific">Acetobacter garciniae</name>
    <dbReference type="NCBI Taxonomy" id="2817435"/>
    <lineage>
        <taxon>Bacteria</taxon>
        <taxon>Pseudomonadati</taxon>
        <taxon>Pseudomonadota</taxon>
        <taxon>Alphaproteobacteria</taxon>
        <taxon>Acetobacterales</taxon>
        <taxon>Acetobacteraceae</taxon>
        <taxon>Acetobacter</taxon>
    </lineage>
</organism>
<dbReference type="InterPro" id="IPR012577">
    <property type="entry name" value="NIPSNAP"/>
</dbReference>
<feature type="domain" description="NIPSNAP" evidence="2">
    <location>
        <begin position="3"/>
        <end position="100"/>
    </location>
</feature>
<protein>
    <submittedName>
        <fullName evidence="3">NIPSNAP family protein</fullName>
    </submittedName>
</protein>
<proteinExistence type="inferred from homology"/>
<dbReference type="Gene3D" id="3.30.70.100">
    <property type="match status" value="1"/>
</dbReference>